<evidence type="ECO:0008006" key="4">
    <source>
        <dbReference type="Google" id="ProtNLM"/>
    </source>
</evidence>
<keyword evidence="3" id="KW-1185">Reference proteome</keyword>
<feature type="transmembrane region" description="Helical" evidence="1">
    <location>
        <begin position="256"/>
        <end position="277"/>
    </location>
</feature>
<reference evidence="2 3" key="1">
    <citation type="submission" date="2017-10" db="EMBL/GenBank/DDBJ databases">
        <title>Genomics of the genus Arcobacter.</title>
        <authorList>
            <person name="Perez-Cataluna A."/>
            <person name="Figueras M.J."/>
        </authorList>
    </citation>
    <scope>NUCLEOTIDE SEQUENCE [LARGE SCALE GENOMIC DNA]</scope>
    <source>
        <strain evidence="2 3">CECT 9230</strain>
    </source>
</reference>
<dbReference type="AlphaFoldDB" id="A0A366MVC7"/>
<sequence>MLKKFIFFILFIIVLLSGFVSKYSNDFDTIKDEILTKYQLETKTTSLYIQDNLKKYLESRDIEILNKIQTAFNDNFSSIQVDKSSFDISENELVELSNDLDKKFIWELTNLKIDESLGKILQTTQSDDLQKELLTIEGSIPNELNKNLVPSSDIYTFIPNKNFRNISSLLINFDATNQFDEMISSSTTINFDKSIINLSNQNGQLAPKWFKDLIPIYINEVSNNINNSIQNNAIFYINTNLEKVYFELYEKTKEKFLIYLLSIVLTIFGILGLSFLYKVLVK</sequence>
<comment type="caution">
    <text evidence="2">The sequence shown here is derived from an EMBL/GenBank/DDBJ whole genome shotgun (WGS) entry which is preliminary data.</text>
</comment>
<accession>A0A366MVC7</accession>
<name>A0A366MVC7_9BACT</name>
<gene>
    <name evidence="2" type="ORF">CRU91_02865</name>
</gene>
<organism evidence="2 3">
    <name type="scientific">Aliarcobacter vitoriensis</name>
    <dbReference type="NCBI Taxonomy" id="2011099"/>
    <lineage>
        <taxon>Bacteria</taxon>
        <taxon>Pseudomonadati</taxon>
        <taxon>Campylobacterota</taxon>
        <taxon>Epsilonproteobacteria</taxon>
        <taxon>Campylobacterales</taxon>
        <taxon>Arcobacteraceae</taxon>
        <taxon>Aliarcobacter</taxon>
    </lineage>
</organism>
<evidence type="ECO:0000313" key="2">
    <source>
        <dbReference type="EMBL" id="RBQ29560.1"/>
    </source>
</evidence>
<keyword evidence="1" id="KW-0472">Membrane</keyword>
<evidence type="ECO:0000313" key="3">
    <source>
        <dbReference type="Proteomes" id="UP000252669"/>
    </source>
</evidence>
<dbReference type="Proteomes" id="UP000252669">
    <property type="component" value="Unassembled WGS sequence"/>
</dbReference>
<proteinExistence type="predicted"/>
<dbReference type="OrthoDB" id="5894408at2"/>
<keyword evidence="1" id="KW-0812">Transmembrane</keyword>
<evidence type="ECO:0000256" key="1">
    <source>
        <dbReference type="SAM" id="Phobius"/>
    </source>
</evidence>
<keyword evidence="1" id="KW-1133">Transmembrane helix</keyword>
<protein>
    <recommendedName>
        <fullName evidence="4">LapD/MoxY periplasmic domain-containing protein</fullName>
    </recommendedName>
</protein>
<dbReference type="EMBL" id="PDKB01000004">
    <property type="protein sequence ID" value="RBQ29560.1"/>
    <property type="molecule type" value="Genomic_DNA"/>
</dbReference>